<dbReference type="InterPro" id="IPR043144">
    <property type="entry name" value="Mal/L-sulf/L-lact_DH-like_ah"/>
</dbReference>
<evidence type="ECO:0000256" key="2">
    <source>
        <dbReference type="ARBA" id="ARBA00023002"/>
    </source>
</evidence>
<reference evidence="3 4" key="1">
    <citation type="submission" date="2018-08" db="EMBL/GenBank/DDBJ databases">
        <title>A genome reference for cultivated species of the human gut microbiota.</title>
        <authorList>
            <person name="Zou Y."/>
            <person name="Xue W."/>
            <person name="Luo G."/>
        </authorList>
    </citation>
    <scope>NUCLEOTIDE SEQUENCE [LARGE SCALE GENOMIC DNA]</scope>
    <source>
        <strain evidence="3 4">AF19-21</strain>
    </source>
</reference>
<dbReference type="GO" id="GO:0016491">
    <property type="term" value="F:oxidoreductase activity"/>
    <property type="evidence" value="ECO:0007669"/>
    <property type="project" value="UniProtKB-KW"/>
</dbReference>
<dbReference type="PANTHER" id="PTHR11091">
    <property type="entry name" value="OXIDOREDUCTASE-RELATED"/>
    <property type="match status" value="1"/>
</dbReference>
<dbReference type="GeneID" id="93332180"/>
<dbReference type="InterPro" id="IPR003767">
    <property type="entry name" value="Malate/L-lactate_DH-like"/>
</dbReference>
<dbReference type="EMBL" id="QVIA01000029">
    <property type="protein sequence ID" value="RGC26117.1"/>
    <property type="molecule type" value="Genomic_DNA"/>
</dbReference>
<dbReference type="Gene3D" id="3.30.1370.60">
    <property type="entry name" value="Hypothetical oxidoreductase yiak, domain 2"/>
    <property type="match status" value="1"/>
</dbReference>
<dbReference type="SUPFAM" id="SSF89733">
    <property type="entry name" value="L-sulfolactate dehydrogenase-like"/>
    <property type="match status" value="1"/>
</dbReference>
<dbReference type="InterPro" id="IPR043143">
    <property type="entry name" value="Mal/L-sulf/L-lact_DH-like_NADP"/>
</dbReference>
<evidence type="ECO:0000256" key="1">
    <source>
        <dbReference type="ARBA" id="ARBA00006056"/>
    </source>
</evidence>
<dbReference type="Proteomes" id="UP000261111">
    <property type="component" value="Unassembled WGS sequence"/>
</dbReference>
<organism evidence="3 4">
    <name type="scientific">Hungatella hathewayi</name>
    <dbReference type="NCBI Taxonomy" id="154046"/>
    <lineage>
        <taxon>Bacteria</taxon>
        <taxon>Bacillati</taxon>
        <taxon>Bacillota</taxon>
        <taxon>Clostridia</taxon>
        <taxon>Lachnospirales</taxon>
        <taxon>Lachnospiraceae</taxon>
        <taxon>Hungatella</taxon>
    </lineage>
</organism>
<evidence type="ECO:0000313" key="4">
    <source>
        <dbReference type="Proteomes" id="UP000261111"/>
    </source>
</evidence>
<accession>A0A3E2WII5</accession>
<dbReference type="AlphaFoldDB" id="A0A3E2WII5"/>
<sequence length="356" mass="38105">MKNYKVTVLHLKEFTKKVFAMTGLTEVDADSVAELLVHADARGVSSHGVLRMKPYIEKINGGGASLKSEYRIVSETANTAVIDAQGGLGAIAGEKAVAVAREKAKTNLISIVSVKNSNHFGMAGHWAMKLAGDDCIGFACSNTDPSMAPPGVTIPFIGNNPFSFAFAAGKKYPEVCVDMATSAAAFGKAKAYALAGKPIPEGWLLDKQGKPTTDLKQYGMLVPMAEHKGFGVAFIVELFATLLSGGVLSPDVNDQDLPGTPELSSQSFGCVNIGAFRNLQQFHRDAEKYIEAMKKLPVRDGIDSAKYPGEIEYTSKQKSLKDGIILPETLVLQLEEIAKNMGLAESDIEFLRGKEA</sequence>
<comment type="similarity">
    <text evidence="1">Belongs to the LDH2/MDH2 oxidoreductase family.</text>
</comment>
<name>A0A3E2WII5_9FIRM</name>
<evidence type="ECO:0000313" key="3">
    <source>
        <dbReference type="EMBL" id="RGC26117.1"/>
    </source>
</evidence>
<comment type="caution">
    <text evidence="3">The sequence shown here is derived from an EMBL/GenBank/DDBJ whole genome shotgun (WGS) entry which is preliminary data.</text>
</comment>
<dbReference type="PANTHER" id="PTHR11091:SF0">
    <property type="entry name" value="MALATE DEHYDROGENASE"/>
    <property type="match status" value="1"/>
</dbReference>
<dbReference type="RefSeq" id="WP_025654149.1">
    <property type="nucleotide sequence ID" value="NZ_QVIA01000029.1"/>
</dbReference>
<dbReference type="Gene3D" id="1.10.1530.10">
    <property type="match status" value="1"/>
</dbReference>
<gene>
    <name evidence="3" type="ORF">DWX41_19665</name>
</gene>
<protein>
    <submittedName>
        <fullName evidence="3">Ldh family oxidoreductase</fullName>
    </submittedName>
</protein>
<dbReference type="InterPro" id="IPR036111">
    <property type="entry name" value="Mal/L-sulfo/L-lacto_DH-like_sf"/>
</dbReference>
<dbReference type="Pfam" id="PF02615">
    <property type="entry name" value="Ldh_2"/>
    <property type="match status" value="1"/>
</dbReference>
<proteinExistence type="inferred from homology"/>
<keyword evidence="2" id="KW-0560">Oxidoreductase</keyword>